<feature type="transmembrane region" description="Helical" evidence="1">
    <location>
        <begin position="7"/>
        <end position="31"/>
    </location>
</feature>
<dbReference type="AlphaFoldDB" id="A0AAJ2P6Z5"/>
<comment type="caution">
    <text evidence="2">The sequence shown here is derived from an EMBL/GenBank/DDBJ whole genome shotgun (WGS) entry which is preliminary data.</text>
</comment>
<dbReference type="EMBL" id="JAWPFH010000001">
    <property type="protein sequence ID" value="MDW2906123.1"/>
    <property type="molecule type" value="Genomic_DNA"/>
</dbReference>
<keyword evidence="1" id="KW-1133">Transmembrane helix</keyword>
<protein>
    <submittedName>
        <fullName evidence="2">Uncharacterized protein</fullName>
    </submittedName>
</protein>
<name>A0AAJ2P6Z5_9BACT</name>
<sequence length="111" mass="12867">MNKRLKLFKYIVNIITFSLLSLSVFSLLWHFQNTKNYSDFKLTTRDLDLLNSKKPLNLDELVQIFSTKNQENSLVINANIKKAQTYLNKTSANSSPPNQMILKFKLINIVS</sequence>
<dbReference type="RefSeq" id="WP_318044768.1">
    <property type="nucleotide sequence ID" value="NZ_JAWPFG010000001.1"/>
</dbReference>
<evidence type="ECO:0000313" key="3">
    <source>
        <dbReference type="Proteomes" id="UP001282363"/>
    </source>
</evidence>
<reference evidence="2" key="1">
    <citation type="submission" date="2023-10" db="EMBL/GenBank/DDBJ databases">
        <title>Genome sequences of Mycoplasma ovipneumoniae isolated from goats.</title>
        <authorList>
            <person name="Spergser J."/>
        </authorList>
    </citation>
    <scope>NUCLEOTIDE SEQUENCE</scope>
    <source>
        <strain evidence="2">GL19</strain>
    </source>
</reference>
<dbReference type="Proteomes" id="UP001282363">
    <property type="component" value="Unassembled WGS sequence"/>
</dbReference>
<accession>A0AAJ2P6Z5</accession>
<proteinExistence type="predicted"/>
<gene>
    <name evidence="2" type="ORF">R7U65_00680</name>
</gene>
<organism evidence="2 3">
    <name type="scientific">Mesomycoplasma ovipneumoniae</name>
    <dbReference type="NCBI Taxonomy" id="29562"/>
    <lineage>
        <taxon>Bacteria</taxon>
        <taxon>Bacillati</taxon>
        <taxon>Mycoplasmatota</taxon>
        <taxon>Mycoplasmoidales</taxon>
        <taxon>Metamycoplasmataceae</taxon>
        <taxon>Mesomycoplasma</taxon>
    </lineage>
</organism>
<keyword evidence="1" id="KW-0472">Membrane</keyword>
<evidence type="ECO:0000313" key="2">
    <source>
        <dbReference type="EMBL" id="MDW2906123.1"/>
    </source>
</evidence>
<keyword evidence="1" id="KW-0812">Transmembrane</keyword>
<evidence type="ECO:0000256" key="1">
    <source>
        <dbReference type="SAM" id="Phobius"/>
    </source>
</evidence>